<evidence type="ECO:0000256" key="17">
    <source>
        <dbReference type="HAMAP-Rule" id="MF_00205"/>
    </source>
</evidence>
<keyword evidence="3 17" id="KW-0479">Metal-binding</keyword>
<keyword evidence="17" id="KW-0742">SOS response</keyword>
<evidence type="ECO:0000256" key="7">
    <source>
        <dbReference type="ARBA" id="ARBA00022769"/>
    </source>
</evidence>
<feature type="domain" description="ABC transporter" evidence="18">
    <location>
        <begin position="331"/>
        <end position="577"/>
    </location>
</feature>
<dbReference type="PROSITE" id="PS50893">
    <property type="entry name" value="ABC_TRANSPORTER_2"/>
    <property type="match status" value="2"/>
</dbReference>
<keyword evidence="13 17" id="KW-0234">DNA repair</keyword>
<dbReference type="InterPro" id="IPR041552">
    <property type="entry name" value="UvrA_DNA-bd"/>
</dbReference>
<dbReference type="InterPro" id="IPR004602">
    <property type="entry name" value="UvrA"/>
</dbReference>
<name>A0AA45WMD6_9AQUI</name>
<keyword evidence="2 17" id="KW-0963">Cytoplasm</keyword>
<evidence type="ECO:0000256" key="8">
    <source>
        <dbReference type="ARBA" id="ARBA00022771"/>
    </source>
</evidence>
<dbReference type="Pfam" id="PF17755">
    <property type="entry name" value="UvrA_DNA-bind"/>
    <property type="match status" value="1"/>
</dbReference>
<protein>
    <recommendedName>
        <fullName evidence="15 17">UvrABC system protein A</fullName>
        <shortName evidence="17">UvrA protein</shortName>
    </recommendedName>
    <alternativeName>
        <fullName evidence="16 17">Excinuclease ABC subunit A</fullName>
    </alternativeName>
</protein>
<feature type="binding site" evidence="17">
    <location>
        <begin position="623"/>
        <end position="630"/>
    </location>
    <ligand>
        <name>ATP</name>
        <dbReference type="ChEBI" id="CHEBI:30616"/>
    </ligand>
</feature>
<evidence type="ECO:0000256" key="4">
    <source>
        <dbReference type="ARBA" id="ARBA00022737"/>
    </source>
</evidence>
<evidence type="ECO:0000313" key="20">
    <source>
        <dbReference type="Proteomes" id="UP001157947"/>
    </source>
</evidence>
<gene>
    <name evidence="17" type="primary">uvrA</name>
    <name evidence="19" type="ORF">SAMN06264868_11215</name>
</gene>
<sequence>MDKIIIHGARQHNLKNIDLEIPKNKLVVITGPSGSGKSSLAFDTIYAEGQRRYVESLSAYARQFLGIMEKPDVDSIEGLSPAIAIDQKTTSKNPRSTVGTITEIYDYLRVLFARVGKPHCPECGRLIASQTPEDISGRLITLPEGTKLQILAPIIRGQKGEHKDIIEKIKKMGYSRVRIDKEIYTIDEVPKLEKNKKHDIEIVVDRVVIKPDIRTRLNDSIEQAFKLSDGLVIIQNLSDNTENIYSEKFACPEHGFSISELSPRLFSFNSPYGACPTCKGLGVIHKIDTELLIDEDRYITDAFRIAENISFKYIKPMVGEYLSYIGISRLKKFKDLTKEQKEAILYGKGLPPYFEGIINHLERKYLETDVEKYREEIGKYIVEIVCPTCQGSRLKQEALSVYVGGKNIYDIAKMNIRDCYQFFEDLEKNNEMSEKERIISSKVIKEIKDRLKFLIDVGVDYLTIERSAITLSGGEAQRIRLATQIGSKLTGVLYVLDEPSIGLHPRDTAKLINTLKELRDLGNTVIVVEHDQETIEEADYIIDIGPGSGVYGGYITAVGTPEQIKENPNSLTGKYLSKKLTIPVPKKRRQLKDKFIKIVGAKEHNLKNIDVEIPLGLFVVITGVSGSGKSTLIYDILWQAAKNRFYSSKEPVGKHDRIEGLEYIDKVINVDQSPIGRTPRSNPATYTKVFDLIRNLFAQLPEAKVRGYDAGRFSFNVKGGRCEACQGEGVVKIEMHFLPDIYVTCDVCQGKRYNKETLSITYKGKNIADVLDMTVAEALEFFENVPSIRNKLKILHDVGLDYIKLGQPATTLSGGEAQRIKLSRELSKRDTGSTLYLLDEPTTGLHFHDVQKLINVLNKLVDKGNTVVVIEHNLDVIKSADWIIDLGPEGGDKGGEIVAVGTPEQIIRNKKSYTGQFLKKYLEER</sequence>
<dbReference type="CDD" id="cd03270">
    <property type="entry name" value="ABC_UvrA_I"/>
    <property type="match status" value="1"/>
</dbReference>
<dbReference type="GO" id="GO:0003677">
    <property type="term" value="F:DNA binding"/>
    <property type="evidence" value="ECO:0007669"/>
    <property type="project" value="UniProtKB-UniRule"/>
</dbReference>
<dbReference type="GO" id="GO:0009380">
    <property type="term" value="C:excinuclease repair complex"/>
    <property type="evidence" value="ECO:0007669"/>
    <property type="project" value="InterPro"/>
</dbReference>
<evidence type="ECO:0000313" key="19">
    <source>
        <dbReference type="EMBL" id="SMP14113.1"/>
    </source>
</evidence>
<dbReference type="InterPro" id="IPR041102">
    <property type="entry name" value="UvrA_inter"/>
</dbReference>
<keyword evidence="4 17" id="KW-0677">Repeat</keyword>
<feature type="zinc finger region" description="C4-type" evidence="17">
    <location>
        <begin position="722"/>
        <end position="748"/>
    </location>
</feature>
<dbReference type="Gene3D" id="1.20.1580.10">
    <property type="entry name" value="ABC transporter ATPase like domain"/>
    <property type="match status" value="2"/>
</dbReference>
<proteinExistence type="inferred from homology"/>
<dbReference type="InterPro" id="IPR003439">
    <property type="entry name" value="ABC_transporter-like_ATP-bd"/>
</dbReference>
<dbReference type="GO" id="GO:0005524">
    <property type="term" value="F:ATP binding"/>
    <property type="evidence" value="ECO:0007669"/>
    <property type="project" value="UniProtKB-UniRule"/>
</dbReference>
<dbReference type="SMART" id="SM00382">
    <property type="entry name" value="AAA"/>
    <property type="match status" value="2"/>
</dbReference>
<evidence type="ECO:0000256" key="11">
    <source>
        <dbReference type="ARBA" id="ARBA00022881"/>
    </source>
</evidence>
<dbReference type="GO" id="GO:0006289">
    <property type="term" value="P:nucleotide-excision repair"/>
    <property type="evidence" value="ECO:0007669"/>
    <property type="project" value="UniProtKB-UniRule"/>
</dbReference>
<evidence type="ECO:0000256" key="1">
    <source>
        <dbReference type="ARBA" id="ARBA00004496"/>
    </source>
</evidence>
<dbReference type="EMBL" id="FXTX01000012">
    <property type="protein sequence ID" value="SMP14113.1"/>
    <property type="molecule type" value="Genomic_DNA"/>
</dbReference>
<feature type="binding site" evidence="17">
    <location>
        <begin position="31"/>
        <end position="38"/>
    </location>
    <ligand>
        <name>ATP</name>
        <dbReference type="ChEBI" id="CHEBI:30616"/>
    </ligand>
</feature>
<comment type="subunit">
    <text evidence="17">Forms a heterotetramer with UvrB during the search for lesions.</text>
</comment>
<dbReference type="PROSITE" id="PS00211">
    <property type="entry name" value="ABC_TRANSPORTER_1"/>
    <property type="match status" value="2"/>
</dbReference>
<dbReference type="RefSeq" id="WP_265134612.1">
    <property type="nucleotide sequence ID" value="NZ_FXTX01000012.1"/>
</dbReference>
<dbReference type="GO" id="GO:0008270">
    <property type="term" value="F:zinc ion binding"/>
    <property type="evidence" value="ECO:0007669"/>
    <property type="project" value="UniProtKB-UniRule"/>
</dbReference>
<dbReference type="NCBIfam" id="NF001503">
    <property type="entry name" value="PRK00349.1"/>
    <property type="match status" value="1"/>
</dbReference>
<dbReference type="SUPFAM" id="SSF52540">
    <property type="entry name" value="P-loop containing nucleoside triphosphate hydrolases"/>
    <property type="match status" value="2"/>
</dbReference>
<keyword evidence="7 17" id="KW-0228">DNA excision</keyword>
<keyword evidence="11 17" id="KW-0267">Excision nuclease</keyword>
<keyword evidence="9 17" id="KW-0862">Zinc</keyword>
<dbReference type="InterPro" id="IPR003593">
    <property type="entry name" value="AAA+_ATPase"/>
</dbReference>
<feature type="zinc finger region" description="C4-type" evidence="17">
    <location>
        <begin position="251"/>
        <end position="278"/>
    </location>
</feature>
<dbReference type="GO" id="GO:0009432">
    <property type="term" value="P:SOS response"/>
    <property type="evidence" value="ECO:0007669"/>
    <property type="project" value="UniProtKB-UniRule"/>
</dbReference>
<evidence type="ECO:0000256" key="14">
    <source>
        <dbReference type="ARBA" id="ARBA00038000"/>
    </source>
</evidence>
<evidence type="ECO:0000256" key="6">
    <source>
        <dbReference type="ARBA" id="ARBA00022763"/>
    </source>
</evidence>
<dbReference type="GO" id="GO:0016887">
    <property type="term" value="F:ATP hydrolysis activity"/>
    <property type="evidence" value="ECO:0007669"/>
    <property type="project" value="InterPro"/>
</dbReference>
<dbReference type="NCBIfam" id="TIGR00630">
    <property type="entry name" value="uvra"/>
    <property type="match status" value="1"/>
</dbReference>
<keyword evidence="20" id="KW-1185">Reference proteome</keyword>
<comment type="caution">
    <text evidence="19">The sequence shown here is derived from an EMBL/GenBank/DDBJ whole genome shotgun (WGS) entry which is preliminary data.</text>
</comment>
<dbReference type="CDD" id="cd03271">
    <property type="entry name" value="ABC_UvrA_II"/>
    <property type="match status" value="1"/>
</dbReference>
<dbReference type="Gene3D" id="1.10.8.280">
    <property type="entry name" value="ABC transporter ATPase domain-like"/>
    <property type="match status" value="1"/>
</dbReference>
<accession>A0AA45WMD6</accession>
<comment type="similarity">
    <text evidence="14 17">Belongs to the ABC transporter superfamily. UvrA family.</text>
</comment>
<evidence type="ECO:0000256" key="16">
    <source>
        <dbReference type="ARBA" id="ARBA00042156"/>
    </source>
</evidence>
<evidence type="ECO:0000256" key="13">
    <source>
        <dbReference type="ARBA" id="ARBA00023204"/>
    </source>
</evidence>
<dbReference type="InterPro" id="IPR013815">
    <property type="entry name" value="ATP_grasp_subdomain_1"/>
</dbReference>
<evidence type="ECO:0000256" key="3">
    <source>
        <dbReference type="ARBA" id="ARBA00022723"/>
    </source>
</evidence>
<dbReference type="InterPro" id="IPR017871">
    <property type="entry name" value="ABC_transporter-like_CS"/>
</dbReference>
<dbReference type="Gene3D" id="3.30.1490.20">
    <property type="entry name" value="ATP-grasp fold, A domain"/>
    <property type="match status" value="1"/>
</dbReference>
<evidence type="ECO:0000259" key="18">
    <source>
        <dbReference type="PROSITE" id="PS50893"/>
    </source>
</evidence>
<keyword evidence="5 17" id="KW-0547">Nucleotide-binding</keyword>
<dbReference type="GO" id="GO:0009381">
    <property type="term" value="F:excinuclease ABC activity"/>
    <property type="evidence" value="ECO:0007669"/>
    <property type="project" value="UniProtKB-UniRule"/>
</dbReference>
<dbReference type="Gene3D" id="3.40.50.300">
    <property type="entry name" value="P-loop containing nucleotide triphosphate hydrolases"/>
    <property type="match status" value="2"/>
</dbReference>
<reference evidence="19" key="1">
    <citation type="submission" date="2017-05" db="EMBL/GenBank/DDBJ databases">
        <authorList>
            <person name="Varghese N."/>
            <person name="Submissions S."/>
        </authorList>
    </citation>
    <scope>NUCLEOTIDE SEQUENCE</scope>
    <source>
        <strain evidence="19">DSM 18763</strain>
    </source>
</reference>
<evidence type="ECO:0000256" key="9">
    <source>
        <dbReference type="ARBA" id="ARBA00022833"/>
    </source>
</evidence>
<evidence type="ECO:0000256" key="5">
    <source>
        <dbReference type="ARBA" id="ARBA00022741"/>
    </source>
</evidence>
<comment type="function">
    <text evidence="17">The UvrABC repair system catalyzes the recognition and processing of DNA lesions. UvrA is an ATPase and a DNA-binding protein. A damage recognition complex composed of 2 UvrA and 2 UvrB subunits scans DNA for abnormalities. When the presence of a lesion has been verified by UvrB, the UvrA molecules dissociate.</text>
</comment>
<evidence type="ECO:0000256" key="15">
    <source>
        <dbReference type="ARBA" id="ARBA00039316"/>
    </source>
</evidence>
<keyword evidence="12 17" id="KW-0238">DNA-binding</keyword>
<feature type="domain" description="ABC transporter" evidence="18">
    <location>
        <begin position="591"/>
        <end position="919"/>
    </location>
</feature>
<keyword evidence="8 17" id="KW-0863">Zinc-finger</keyword>
<evidence type="ECO:0000256" key="10">
    <source>
        <dbReference type="ARBA" id="ARBA00022840"/>
    </source>
</evidence>
<dbReference type="Proteomes" id="UP001157947">
    <property type="component" value="Unassembled WGS sequence"/>
</dbReference>
<comment type="subcellular location">
    <subcellularLocation>
        <location evidence="1 17">Cytoplasm</location>
    </subcellularLocation>
</comment>
<dbReference type="AlphaFoldDB" id="A0AA45WMD6"/>
<evidence type="ECO:0000256" key="12">
    <source>
        <dbReference type="ARBA" id="ARBA00023125"/>
    </source>
</evidence>
<dbReference type="GO" id="GO:0005737">
    <property type="term" value="C:cytoplasm"/>
    <property type="evidence" value="ECO:0007669"/>
    <property type="project" value="UniProtKB-SubCell"/>
</dbReference>
<evidence type="ECO:0000256" key="2">
    <source>
        <dbReference type="ARBA" id="ARBA00022490"/>
    </source>
</evidence>
<dbReference type="HAMAP" id="MF_00205">
    <property type="entry name" value="UvrA"/>
    <property type="match status" value="1"/>
</dbReference>
<dbReference type="FunFam" id="1.20.1580.10:FF:000002">
    <property type="entry name" value="UvrABC system protein A"/>
    <property type="match status" value="1"/>
</dbReference>
<keyword evidence="6 17" id="KW-0227">DNA damage</keyword>
<organism evidence="19 20">
    <name type="scientific">Venenivibrio stagnispumantis</name>
    <dbReference type="NCBI Taxonomy" id="407998"/>
    <lineage>
        <taxon>Bacteria</taxon>
        <taxon>Pseudomonadati</taxon>
        <taxon>Aquificota</taxon>
        <taxon>Aquificia</taxon>
        <taxon>Aquificales</taxon>
        <taxon>Hydrogenothermaceae</taxon>
        <taxon>Venenivibrio</taxon>
    </lineage>
</organism>
<dbReference type="InterPro" id="IPR027417">
    <property type="entry name" value="P-loop_NTPase"/>
</dbReference>
<dbReference type="PANTHER" id="PTHR43152:SF3">
    <property type="entry name" value="UVRABC SYSTEM PROTEIN A"/>
    <property type="match status" value="1"/>
</dbReference>
<dbReference type="Pfam" id="PF17760">
    <property type="entry name" value="UvrA_inter"/>
    <property type="match status" value="1"/>
</dbReference>
<dbReference type="PANTHER" id="PTHR43152">
    <property type="entry name" value="UVRABC SYSTEM PROTEIN A"/>
    <property type="match status" value="1"/>
</dbReference>
<keyword evidence="10 17" id="KW-0067">ATP-binding</keyword>